<accession>X6M041</accession>
<evidence type="ECO:0000313" key="3">
    <source>
        <dbReference type="Proteomes" id="UP000023152"/>
    </source>
</evidence>
<reference evidence="2 3" key="1">
    <citation type="journal article" date="2013" name="Curr. Biol.">
        <title>The Genome of the Foraminiferan Reticulomyxa filosa.</title>
        <authorList>
            <person name="Glockner G."/>
            <person name="Hulsmann N."/>
            <person name="Schleicher M."/>
            <person name="Noegel A.A."/>
            <person name="Eichinger L."/>
            <person name="Gallinger C."/>
            <person name="Pawlowski J."/>
            <person name="Sierra R."/>
            <person name="Euteneuer U."/>
            <person name="Pillet L."/>
            <person name="Moustafa A."/>
            <person name="Platzer M."/>
            <person name="Groth M."/>
            <person name="Szafranski K."/>
            <person name="Schliwa M."/>
        </authorList>
    </citation>
    <scope>NUCLEOTIDE SEQUENCE [LARGE SCALE GENOMIC DNA]</scope>
</reference>
<evidence type="ECO:0000313" key="2">
    <source>
        <dbReference type="EMBL" id="ETO06951.1"/>
    </source>
</evidence>
<protein>
    <recommendedName>
        <fullName evidence="4">RGS domain-containing protein</fullName>
    </recommendedName>
</protein>
<proteinExistence type="predicted"/>
<dbReference type="InterPro" id="IPR044926">
    <property type="entry name" value="RGS_subdomain_2"/>
</dbReference>
<feature type="compositionally biased region" description="Low complexity" evidence="1">
    <location>
        <begin position="119"/>
        <end position="136"/>
    </location>
</feature>
<dbReference type="InterPro" id="IPR036305">
    <property type="entry name" value="RGS_sf"/>
</dbReference>
<evidence type="ECO:0000256" key="1">
    <source>
        <dbReference type="SAM" id="MobiDB-lite"/>
    </source>
</evidence>
<dbReference type="Proteomes" id="UP000023152">
    <property type="component" value="Unassembled WGS sequence"/>
</dbReference>
<organism evidence="2 3">
    <name type="scientific">Reticulomyxa filosa</name>
    <dbReference type="NCBI Taxonomy" id="46433"/>
    <lineage>
        <taxon>Eukaryota</taxon>
        <taxon>Sar</taxon>
        <taxon>Rhizaria</taxon>
        <taxon>Retaria</taxon>
        <taxon>Foraminifera</taxon>
        <taxon>Monothalamids</taxon>
        <taxon>Reticulomyxidae</taxon>
        <taxon>Reticulomyxa</taxon>
    </lineage>
</organism>
<evidence type="ECO:0008006" key="4">
    <source>
        <dbReference type="Google" id="ProtNLM"/>
    </source>
</evidence>
<dbReference type="Gene3D" id="1.10.167.10">
    <property type="entry name" value="Regulator of G-protein Signalling 4, domain 2"/>
    <property type="match status" value="1"/>
</dbReference>
<sequence>MTTSLDNLESQFFPLELPSDLIRSEIVYNNEWTMEEKIRKLIGKYLLSNSPLTLNISFPVRSYFIDLHKDKNLGNDMGIQEKCTLFRPVIKEVIVLMRDSFLRFRQTEFYNKLLEEQSEPSSQNRSQNRSQNPDTS</sequence>
<name>X6M041_RETFI</name>
<gene>
    <name evidence="2" type="ORF">RFI_30443</name>
</gene>
<dbReference type="AlphaFoldDB" id="X6M041"/>
<comment type="caution">
    <text evidence="2">The sequence shown here is derived from an EMBL/GenBank/DDBJ whole genome shotgun (WGS) entry which is preliminary data.</text>
</comment>
<dbReference type="SUPFAM" id="SSF48097">
    <property type="entry name" value="Regulator of G-protein signaling, RGS"/>
    <property type="match status" value="1"/>
</dbReference>
<keyword evidence="3" id="KW-1185">Reference proteome</keyword>
<dbReference type="EMBL" id="ASPP01026661">
    <property type="protein sequence ID" value="ETO06951.1"/>
    <property type="molecule type" value="Genomic_DNA"/>
</dbReference>
<feature type="region of interest" description="Disordered" evidence="1">
    <location>
        <begin position="115"/>
        <end position="136"/>
    </location>
</feature>